<evidence type="ECO:0000259" key="2">
    <source>
        <dbReference type="PROSITE" id="PS51222"/>
    </source>
</evidence>
<evidence type="ECO:0000313" key="4">
    <source>
        <dbReference type="Proteomes" id="UP001187471"/>
    </source>
</evidence>
<name>A0AA88QQ56_9ASTE</name>
<dbReference type="SMART" id="SM00767">
    <property type="entry name" value="DCD"/>
    <property type="match status" value="1"/>
</dbReference>
<gene>
    <name evidence="3" type="ORF">RJ640_021469</name>
</gene>
<dbReference type="Pfam" id="PF10539">
    <property type="entry name" value="Dev_Cell_Death"/>
    <property type="match status" value="1"/>
</dbReference>
<dbReference type="InterPro" id="IPR013989">
    <property type="entry name" value="Dev_and_cell_death_domain"/>
</dbReference>
<sequence length="435" mass="47716">MTYGSGDRRDELDRIAEIAAVVLSPSVSPVGYANPSATHVSLMAKGKGKKFKNNGQIVNQVDTNKKIKKKRKKSKAKNSNAIVPDPVPLAAPAQSQAAVPATNGGRAASLGKEKVKDDLEGLSGYIFLCSGKTKPDCYRYRVFGLPAGGGNKEAIEKIKPGTKLFLFDFDLKLLYGVYEASSPGKLHLEPTAFGGRFPAQIRFNISKDCLPLPESSFKKAIQDNYQGSKFRPELNGRQVTNLLSLFRPFASSSSAPAPLPIPNGVPPQATLPLAVDNRFKPDPYLAGVRHGWAPRSVRQDVPTSQHGWYENPAVMGHVYPAIERQGPPAPSNAYYHVETQTLREPYVRYRMLQEVVPRDRLVGMEGDFHRYPFRTERESPPHRDNAVGHYNYYPMPVAPSHGHPPAPASGRRGLAEGSVPISSYYSFAGATPIRR</sequence>
<comment type="caution">
    <text evidence="3">The sequence shown here is derived from an EMBL/GenBank/DDBJ whole genome shotgun (WGS) entry which is preliminary data.</text>
</comment>
<dbReference type="PANTHER" id="PTHR46444:SF19">
    <property type="entry name" value="OS02G0745600 PROTEIN"/>
    <property type="match status" value="1"/>
</dbReference>
<dbReference type="PANTHER" id="PTHR46444">
    <property type="entry name" value="DCD (DEVELOPMENT AND CELL DEATH) DOMAIN PROTEIN-RELATED"/>
    <property type="match status" value="1"/>
</dbReference>
<feature type="domain" description="DCD" evidence="2">
    <location>
        <begin position="120"/>
        <end position="248"/>
    </location>
</feature>
<protein>
    <recommendedName>
        <fullName evidence="2">DCD domain-containing protein</fullName>
    </recommendedName>
</protein>
<proteinExistence type="predicted"/>
<reference evidence="3" key="1">
    <citation type="submission" date="2022-12" db="EMBL/GenBank/DDBJ databases">
        <title>Draft genome assemblies for two species of Escallonia (Escalloniales).</title>
        <authorList>
            <person name="Chanderbali A."/>
            <person name="Dervinis C."/>
            <person name="Anghel I."/>
            <person name="Soltis D."/>
            <person name="Soltis P."/>
            <person name="Zapata F."/>
        </authorList>
    </citation>
    <scope>NUCLEOTIDE SEQUENCE</scope>
    <source>
        <strain evidence="3">UCBG92.1500</strain>
        <tissue evidence="3">Leaf</tissue>
    </source>
</reference>
<dbReference type="PROSITE" id="PS51222">
    <property type="entry name" value="DCD"/>
    <property type="match status" value="1"/>
</dbReference>
<dbReference type="Proteomes" id="UP001187471">
    <property type="component" value="Unassembled WGS sequence"/>
</dbReference>
<evidence type="ECO:0000256" key="1">
    <source>
        <dbReference type="SAM" id="MobiDB-lite"/>
    </source>
</evidence>
<evidence type="ECO:0000313" key="3">
    <source>
        <dbReference type="EMBL" id="KAK2974178.1"/>
    </source>
</evidence>
<feature type="compositionally biased region" description="Basic residues" evidence="1">
    <location>
        <begin position="66"/>
        <end position="76"/>
    </location>
</feature>
<dbReference type="AlphaFoldDB" id="A0AA88QQ56"/>
<accession>A0AA88QQ56</accession>
<organism evidence="3 4">
    <name type="scientific">Escallonia rubra</name>
    <dbReference type="NCBI Taxonomy" id="112253"/>
    <lineage>
        <taxon>Eukaryota</taxon>
        <taxon>Viridiplantae</taxon>
        <taxon>Streptophyta</taxon>
        <taxon>Embryophyta</taxon>
        <taxon>Tracheophyta</taxon>
        <taxon>Spermatophyta</taxon>
        <taxon>Magnoliopsida</taxon>
        <taxon>eudicotyledons</taxon>
        <taxon>Gunneridae</taxon>
        <taxon>Pentapetalae</taxon>
        <taxon>asterids</taxon>
        <taxon>campanulids</taxon>
        <taxon>Escalloniales</taxon>
        <taxon>Escalloniaceae</taxon>
        <taxon>Escallonia</taxon>
    </lineage>
</organism>
<feature type="compositionally biased region" description="Low complexity" evidence="1">
    <location>
        <begin position="77"/>
        <end position="87"/>
    </location>
</feature>
<dbReference type="EMBL" id="JAVXUO010002328">
    <property type="protein sequence ID" value="KAK2974178.1"/>
    <property type="molecule type" value="Genomic_DNA"/>
</dbReference>
<feature type="region of interest" description="Disordered" evidence="1">
    <location>
        <begin position="65"/>
        <end position="87"/>
    </location>
</feature>
<keyword evidence="4" id="KW-1185">Reference proteome</keyword>